<reference evidence="3 4" key="1">
    <citation type="journal article" date="2021" name="Nat. Plants">
        <title>The Taxus genome provides insights into paclitaxel biosynthesis.</title>
        <authorList>
            <person name="Xiong X."/>
            <person name="Gou J."/>
            <person name="Liao Q."/>
            <person name="Li Y."/>
            <person name="Zhou Q."/>
            <person name="Bi G."/>
            <person name="Li C."/>
            <person name="Du R."/>
            <person name="Wang X."/>
            <person name="Sun T."/>
            <person name="Guo L."/>
            <person name="Liang H."/>
            <person name="Lu P."/>
            <person name="Wu Y."/>
            <person name="Zhang Z."/>
            <person name="Ro D.K."/>
            <person name="Shang Y."/>
            <person name="Huang S."/>
            <person name="Yan J."/>
        </authorList>
    </citation>
    <scope>NUCLEOTIDE SEQUENCE [LARGE SCALE GENOMIC DNA]</scope>
    <source>
        <strain evidence="3">Ta-2019</strain>
    </source>
</reference>
<proteinExistence type="predicted"/>
<protein>
    <recommendedName>
        <fullName evidence="2">EF-hand domain-containing protein</fullName>
    </recommendedName>
</protein>
<organism evidence="3 4">
    <name type="scientific">Taxus chinensis</name>
    <name type="common">Chinese yew</name>
    <name type="synonym">Taxus wallichiana var. chinensis</name>
    <dbReference type="NCBI Taxonomy" id="29808"/>
    <lineage>
        <taxon>Eukaryota</taxon>
        <taxon>Viridiplantae</taxon>
        <taxon>Streptophyta</taxon>
        <taxon>Embryophyta</taxon>
        <taxon>Tracheophyta</taxon>
        <taxon>Spermatophyta</taxon>
        <taxon>Pinopsida</taxon>
        <taxon>Pinidae</taxon>
        <taxon>Conifers II</taxon>
        <taxon>Cupressales</taxon>
        <taxon>Taxaceae</taxon>
        <taxon>Taxus</taxon>
    </lineage>
</organism>
<dbReference type="PANTHER" id="PTHR34574">
    <property type="entry name" value="CALCIUM-BINDING EF-HAND FAMILY PROTEIN-RELATED"/>
    <property type="match status" value="1"/>
</dbReference>
<dbReference type="EMBL" id="JAHRHJ020000005">
    <property type="protein sequence ID" value="KAH9314032.1"/>
    <property type="molecule type" value="Genomic_DNA"/>
</dbReference>
<dbReference type="AlphaFoldDB" id="A0AA38LAV5"/>
<gene>
    <name evidence="3" type="ORF">KI387_022659</name>
</gene>
<dbReference type="OMA" id="QYIRVAF"/>
<dbReference type="PROSITE" id="PS00018">
    <property type="entry name" value="EF_HAND_1"/>
    <property type="match status" value="1"/>
</dbReference>
<feature type="domain" description="EF-hand" evidence="2">
    <location>
        <begin position="25"/>
        <end position="60"/>
    </location>
</feature>
<feature type="non-terminal residue" evidence="3">
    <location>
        <position position="1"/>
    </location>
</feature>
<evidence type="ECO:0000256" key="1">
    <source>
        <dbReference type="ARBA" id="ARBA00022837"/>
    </source>
</evidence>
<dbReference type="SUPFAM" id="SSF47473">
    <property type="entry name" value="EF-hand"/>
    <property type="match status" value="1"/>
</dbReference>
<evidence type="ECO:0000313" key="3">
    <source>
        <dbReference type="EMBL" id="KAH9314032.1"/>
    </source>
</evidence>
<dbReference type="PROSITE" id="PS50222">
    <property type="entry name" value="EF_HAND_2"/>
    <property type="match status" value="1"/>
</dbReference>
<accession>A0AA38LAV5</accession>
<name>A0AA38LAV5_TAXCH</name>
<sequence>MESRESRATVVDGSQIRHLVENKDAFHRYVDEKFVELDKDKSGKLNVQELQPAVSKIGIALGLPSRGSSPDSDHIYEEVTKEFLHGRESINKEEFSSVLADILLGMADGLERDPIFLQNINGEELQRYANSAEFEVDALAIYSEPDEEDKSIQSLIIQALGNISVENGMPPTSDQSVMKNKVEPAVESLSTCINLHAPRGDLDQVAFVEVFRKAVEHAAWQLKVTPVTVARSEKTYDGKSVARLLRQKSELEKVLHMTWKSLPRDRHGSLSREYLRVGLDILAPDVGLPPLGIVEE</sequence>
<comment type="caution">
    <text evidence="3">The sequence shown here is derived from an EMBL/GenBank/DDBJ whole genome shotgun (WGS) entry which is preliminary data.</text>
</comment>
<evidence type="ECO:0000313" key="4">
    <source>
        <dbReference type="Proteomes" id="UP000824469"/>
    </source>
</evidence>
<dbReference type="InterPro" id="IPR018247">
    <property type="entry name" value="EF_Hand_1_Ca_BS"/>
</dbReference>
<dbReference type="GO" id="GO:0005509">
    <property type="term" value="F:calcium ion binding"/>
    <property type="evidence" value="ECO:0007669"/>
    <property type="project" value="InterPro"/>
</dbReference>
<evidence type="ECO:0000259" key="2">
    <source>
        <dbReference type="PROSITE" id="PS50222"/>
    </source>
</evidence>
<dbReference type="Proteomes" id="UP000824469">
    <property type="component" value="Unassembled WGS sequence"/>
</dbReference>
<keyword evidence="1" id="KW-0106">Calcium</keyword>
<keyword evidence="4" id="KW-1185">Reference proteome</keyword>
<dbReference type="InterPro" id="IPR011992">
    <property type="entry name" value="EF-hand-dom_pair"/>
</dbReference>
<dbReference type="Gene3D" id="1.10.238.10">
    <property type="entry name" value="EF-hand"/>
    <property type="match status" value="1"/>
</dbReference>
<dbReference type="PANTHER" id="PTHR34574:SF2">
    <property type="entry name" value="CALCIUM-BINDING EF-HAND FAMILY PROTEIN"/>
    <property type="match status" value="1"/>
</dbReference>
<dbReference type="InterPro" id="IPR002048">
    <property type="entry name" value="EF_hand_dom"/>
</dbReference>